<protein>
    <submittedName>
        <fullName evidence="3">DegV family protein</fullName>
    </submittedName>
</protein>
<evidence type="ECO:0000313" key="4">
    <source>
        <dbReference type="Proteomes" id="UP000316316"/>
    </source>
</evidence>
<evidence type="ECO:0000256" key="1">
    <source>
        <dbReference type="ARBA" id="ARBA00003238"/>
    </source>
</evidence>
<dbReference type="PANTHER" id="PTHR33434:SF2">
    <property type="entry name" value="FATTY ACID-BINDING PROTEIN TM_1468"/>
    <property type="match status" value="1"/>
</dbReference>
<evidence type="ECO:0000256" key="2">
    <source>
        <dbReference type="ARBA" id="ARBA00023121"/>
    </source>
</evidence>
<reference evidence="3 4" key="1">
    <citation type="submission" date="2017-10" db="EMBL/GenBank/DDBJ databases">
        <title>FDA dAtabase for Regulatory Grade micrObial Sequences (FDA-ARGOS): Supporting development and validation of Infectious Disease Dx tests.</title>
        <authorList>
            <person name="Campos J."/>
            <person name="Goldberg B."/>
            <person name="Tallon L.J."/>
            <person name="Sadzewicz L."/>
            <person name="Sengamalay N."/>
            <person name="Ott S."/>
            <person name="Godinez A."/>
            <person name="Nagaraj S."/>
            <person name="Vyas G."/>
            <person name="Aluvathingal J."/>
            <person name="Nadendla S."/>
            <person name="Geyer C."/>
            <person name="Nandy P."/>
            <person name="Hobson J."/>
            <person name="Sichtig H."/>
        </authorList>
    </citation>
    <scope>NUCLEOTIDE SEQUENCE [LARGE SCALE GENOMIC DNA]</scope>
    <source>
        <strain evidence="3 4">FDAARGOS_185</strain>
    </source>
</reference>
<dbReference type="Gene3D" id="3.40.50.10440">
    <property type="entry name" value="Dihydroxyacetone kinase, domain 1"/>
    <property type="match status" value="1"/>
</dbReference>
<name>A0A553S928_ENTAV</name>
<dbReference type="InterPro" id="IPR050270">
    <property type="entry name" value="DegV_domain_contain"/>
</dbReference>
<dbReference type="NCBIfam" id="TIGR00762">
    <property type="entry name" value="DegV"/>
    <property type="match status" value="1"/>
</dbReference>
<dbReference type="GeneID" id="69568551"/>
<dbReference type="AlphaFoldDB" id="A0A553S928"/>
<sequence length="278" mass="31018">MKWNIVADSSIDLFSTELEYENIHFSTVPFTISIGETHFIDDDRLDIDKLVAKMKSTDDSSHTSCPSSGAWYEKFKEAGHIIAITLTSGLSGSYNSACAARNMILEEYPDKKITIIDSLSVGPEMVLLVRKICTLIELGKNFEEVVSQSQLYMTQTQVMFALSSFDNLVRNGRIHKLTGFVANKFGFLGVGSANETGTIEMRGIVRGKKKAINIILNGLKQKEEQLKSVVISHCQNPEFAKRLKNEIQNIWSDSEVTIIPTRGLCSFYAEQKGLIIGY</sequence>
<dbReference type="GO" id="GO:0008289">
    <property type="term" value="F:lipid binding"/>
    <property type="evidence" value="ECO:0007669"/>
    <property type="project" value="UniProtKB-KW"/>
</dbReference>
<dbReference type="SUPFAM" id="SSF82549">
    <property type="entry name" value="DAK1/DegV-like"/>
    <property type="match status" value="1"/>
</dbReference>
<dbReference type="Proteomes" id="UP000316316">
    <property type="component" value="Unassembled WGS sequence"/>
</dbReference>
<dbReference type="RefSeq" id="WP_049218668.1">
    <property type="nucleotide sequence ID" value="NZ_CABGUH010000026.1"/>
</dbReference>
<evidence type="ECO:0000313" key="3">
    <source>
        <dbReference type="EMBL" id="TRZ33483.1"/>
    </source>
</evidence>
<proteinExistence type="predicted"/>
<accession>A0A553S928</accession>
<dbReference type="Pfam" id="PF02645">
    <property type="entry name" value="DegV"/>
    <property type="match status" value="1"/>
</dbReference>
<dbReference type="Gene3D" id="3.30.1180.10">
    <property type="match status" value="1"/>
</dbReference>
<organism evidence="3 4">
    <name type="scientific">Enterococcus avium</name>
    <name type="common">Streptococcus avium</name>
    <dbReference type="NCBI Taxonomy" id="33945"/>
    <lineage>
        <taxon>Bacteria</taxon>
        <taxon>Bacillati</taxon>
        <taxon>Bacillota</taxon>
        <taxon>Bacilli</taxon>
        <taxon>Lactobacillales</taxon>
        <taxon>Enterococcaceae</taxon>
        <taxon>Enterococcus</taxon>
    </lineage>
</organism>
<dbReference type="PROSITE" id="PS51482">
    <property type="entry name" value="DEGV"/>
    <property type="match status" value="1"/>
</dbReference>
<dbReference type="InterPro" id="IPR003797">
    <property type="entry name" value="DegV"/>
</dbReference>
<gene>
    <name evidence="3" type="ORF">AUF17_05075</name>
</gene>
<dbReference type="Gene3D" id="2.20.28.50">
    <property type="entry name" value="degv family protein"/>
    <property type="match status" value="1"/>
</dbReference>
<dbReference type="EMBL" id="PDXQ01000001">
    <property type="protein sequence ID" value="TRZ33483.1"/>
    <property type="molecule type" value="Genomic_DNA"/>
</dbReference>
<keyword evidence="2" id="KW-0446">Lipid-binding</keyword>
<dbReference type="PANTHER" id="PTHR33434">
    <property type="entry name" value="DEGV DOMAIN-CONTAINING PROTEIN DR_1986-RELATED"/>
    <property type="match status" value="1"/>
</dbReference>
<comment type="function">
    <text evidence="1">May bind long-chain fatty acids, such as palmitate, and may play a role in lipid transport or fatty acid metabolism.</text>
</comment>
<dbReference type="InterPro" id="IPR043168">
    <property type="entry name" value="DegV_C"/>
</dbReference>
<comment type="caution">
    <text evidence="3">The sequence shown here is derived from an EMBL/GenBank/DDBJ whole genome shotgun (WGS) entry which is preliminary data.</text>
</comment>